<feature type="transmembrane region" description="Helical" evidence="18">
    <location>
        <begin position="157"/>
        <end position="179"/>
    </location>
</feature>
<organism evidence="20 21">
    <name type="scientific">Virgibacillus oceani</name>
    <dbReference type="NCBI Taxonomy" id="1479511"/>
    <lineage>
        <taxon>Bacteria</taxon>
        <taxon>Bacillati</taxon>
        <taxon>Bacillota</taxon>
        <taxon>Bacilli</taxon>
        <taxon>Bacillales</taxon>
        <taxon>Bacillaceae</taxon>
        <taxon>Virgibacillus</taxon>
    </lineage>
</organism>
<evidence type="ECO:0000313" key="20">
    <source>
        <dbReference type="EMBL" id="GGG70796.1"/>
    </source>
</evidence>
<feature type="transmembrane region" description="Helical" evidence="18">
    <location>
        <begin position="348"/>
        <end position="368"/>
    </location>
</feature>
<dbReference type="InterPro" id="IPR036163">
    <property type="entry name" value="HMA_dom_sf"/>
</dbReference>
<evidence type="ECO:0000256" key="1">
    <source>
        <dbReference type="ARBA" id="ARBA00004651"/>
    </source>
</evidence>
<dbReference type="Pfam" id="PF00702">
    <property type="entry name" value="Hydrolase"/>
    <property type="match status" value="1"/>
</dbReference>
<dbReference type="PRINTS" id="PR00943">
    <property type="entry name" value="CUATPASE"/>
</dbReference>
<keyword evidence="10 18" id="KW-0067">ATP-binding</keyword>
<dbReference type="CDD" id="cd00371">
    <property type="entry name" value="HMA"/>
    <property type="match status" value="1"/>
</dbReference>
<dbReference type="SFLD" id="SFLDS00003">
    <property type="entry name" value="Haloacid_Dehalogenase"/>
    <property type="match status" value="1"/>
</dbReference>
<keyword evidence="7 18" id="KW-0479">Metal-binding</keyword>
<keyword evidence="12 18" id="KW-1133">Transmembrane helix</keyword>
<dbReference type="NCBIfam" id="TIGR01525">
    <property type="entry name" value="ATPase-IB_hvy"/>
    <property type="match status" value="1"/>
</dbReference>
<dbReference type="PANTHER" id="PTHR43520">
    <property type="entry name" value="ATP7, ISOFORM B"/>
    <property type="match status" value="1"/>
</dbReference>
<dbReference type="InterPro" id="IPR008250">
    <property type="entry name" value="ATPase_P-typ_transduc_dom_A_sf"/>
</dbReference>
<evidence type="ECO:0000256" key="9">
    <source>
        <dbReference type="ARBA" id="ARBA00022796"/>
    </source>
</evidence>
<keyword evidence="11" id="KW-1278">Translocase</keyword>
<reference evidence="20" key="2">
    <citation type="submission" date="2020-09" db="EMBL/GenBank/DDBJ databases">
        <authorList>
            <person name="Sun Q."/>
            <person name="Zhou Y."/>
        </authorList>
    </citation>
    <scope>NUCLEOTIDE SEQUENCE</scope>
    <source>
        <strain evidence="20">CGMCC 1.12754</strain>
    </source>
</reference>
<evidence type="ECO:0000256" key="17">
    <source>
        <dbReference type="ARBA" id="ARBA00055366"/>
    </source>
</evidence>
<dbReference type="PRINTS" id="PR00942">
    <property type="entry name" value="CUATPASEI"/>
</dbReference>
<keyword evidence="18" id="KW-1003">Cell membrane</keyword>
<keyword evidence="14" id="KW-0406">Ion transport</keyword>
<dbReference type="SUPFAM" id="SSF55008">
    <property type="entry name" value="HMA, heavy metal-associated domain"/>
    <property type="match status" value="1"/>
</dbReference>
<dbReference type="GO" id="GO:0140581">
    <property type="term" value="F:P-type monovalent copper transporter activity"/>
    <property type="evidence" value="ECO:0007669"/>
    <property type="project" value="UniProtKB-EC"/>
</dbReference>
<keyword evidence="8 18" id="KW-0547">Nucleotide-binding</keyword>
<feature type="transmembrane region" description="Helical" evidence="18">
    <location>
        <begin position="380"/>
        <end position="402"/>
    </location>
</feature>
<dbReference type="FunFam" id="3.30.70.100:FF:000005">
    <property type="entry name" value="Copper-exporting P-type ATPase A"/>
    <property type="match status" value="1"/>
</dbReference>
<dbReference type="EC" id="7.2.2.8" evidence="3"/>
<dbReference type="PROSITE" id="PS50846">
    <property type="entry name" value="HMA_2"/>
    <property type="match status" value="1"/>
</dbReference>
<evidence type="ECO:0000256" key="4">
    <source>
        <dbReference type="ARBA" id="ARBA00022448"/>
    </source>
</evidence>
<dbReference type="SFLD" id="SFLDF00027">
    <property type="entry name" value="p-type_atpase"/>
    <property type="match status" value="1"/>
</dbReference>
<dbReference type="PRINTS" id="PR00119">
    <property type="entry name" value="CATATPASE"/>
</dbReference>
<feature type="transmembrane region" description="Helical" evidence="18">
    <location>
        <begin position="191"/>
        <end position="211"/>
    </location>
</feature>
<dbReference type="SUPFAM" id="SSF81665">
    <property type="entry name" value="Calcium ATPase, transmembrane domain M"/>
    <property type="match status" value="1"/>
</dbReference>
<protein>
    <recommendedName>
        <fullName evidence="3">P-type Cu(+) transporter</fullName>
        <ecNumber evidence="3">7.2.2.8</ecNumber>
    </recommendedName>
</protein>
<dbReference type="Pfam" id="PF00403">
    <property type="entry name" value="HMA"/>
    <property type="match status" value="1"/>
</dbReference>
<keyword evidence="9" id="KW-0187">Copper transport</keyword>
<dbReference type="FunFam" id="2.70.150.10:FF:000002">
    <property type="entry name" value="Copper-transporting ATPase 1, putative"/>
    <property type="match status" value="1"/>
</dbReference>
<dbReference type="InterPro" id="IPR036412">
    <property type="entry name" value="HAD-like_sf"/>
</dbReference>
<feature type="transmembrane region" description="Helical" evidence="18">
    <location>
        <begin position="688"/>
        <end position="705"/>
    </location>
</feature>
<dbReference type="Proteomes" id="UP000622860">
    <property type="component" value="Unassembled WGS sequence"/>
</dbReference>
<dbReference type="InterPro" id="IPR023299">
    <property type="entry name" value="ATPase_P-typ_cyto_dom_N"/>
</dbReference>
<dbReference type="GO" id="GO:0005524">
    <property type="term" value="F:ATP binding"/>
    <property type="evidence" value="ECO:0007669"/>
    <property type="project" value="UniProtKB-UniRule"/>
</dbReference>
<dbReference type="EMBL" id="BMFR01000003">
    <property type="protein sequence ID" value="GGG70796.1"/>
    <property type="molecule type" value="Genomic_DNA"/>
</dbReference>
<feature type="domain" description="HMA" evidence="19">
    <location>
        <begin position="3"/>
        <end position="69"/>
    </location>
</feature>
<evidence type="ECO:0000256" key="18">
    <source>
        <dbReference type="RuleBase" id="RU362081"/>
    </source>
</evidence>
<dbReference type="InterPro" id="IPR059000">
    <property type="entry name" value="ATPase_P-type_domA"/>
</dbReference>
<dbReference type="SUPFAM" id="SSF81653">
    <property type="entry name" value="Calcium ATPase, transduction domain A"/>
    <property type="match status" value="1"/>
</dbReference>
<dbReference type="GO" id="GO:0016887">
    <property type="term" value="F:ATP hydrolysis activity"/>
    <property type="evidence" value="ECO:0007669"/>
    <property type="project" value="InterPro"/>
</dbReference>
<dbReference type="SUPFAM" id="SSF56784">
    <property type="entry name" value="HAD-like"/>
    <property type="match status" value="1"/>
</dbReference>
<comment type="subcellular location">
    <subcellularLocation>
        <location evidence="1">Cell membrane</location>
        <topology evidence="1">Multi-pass membrane protein</topology>
    </subcellularLocation>
</comment>
<comment type="caution">
    <text evidence="20">The sequence shown here is derived from an EMBL/GenBank/DDBJ whole genome shotgun (WGS) entry which is preliminary data.</text>
</comment>
<dbReference type="Pfam" id="PF00122">
    <property type="entry name" value="E1-E2_ATPase"/>
    <property type="match status" value="1"/>
</dbReference>
<evidence type="ECO:0000256" key="10">
    <source>
        <dbReference type="ARBA" id="ARBA00022840"/>
    </source>
</evidence>
<dbReference type="NCBIfam" id="TIGR01494">
    <property type="entry name" value="ATPase_P-type"/>
    <property type="match status" value="1"/>
</dbReference>
<dbReference type="GO" id="GO:0005886">
    <property type="term" value="C:plasma membrane"/>
    <property type="evidence" value="ECO:0007669"/>
    <property type="project" value="UniProtKB-SubCell"/>
</dbReference>
<dbReference type="InterPro" id="IPR023214">
    <property type="entry name" value="HAD_sf"/>
</dbReference>
<comment type="similarity">
    <text evidence="2 18">Belongs to the cation transport ATPase (P-type) (TC 3.A.3) family. Type IB subfamily.</text>
</comment>
<name>A0A917M0B4_9BACI</name>
<dbReference type="SFLD" id="SFLDG00002">
    <property type="entry name" value="C1.7:_P-type_atpase_like"/>
    <property type="match status" value="1"/>
</dbReference>
<evidence type="ECO:0000313" key="21">
    <source>
        <dbReference type="Proteomes" id="UP000622860"/>
    </source>
</evidence>
<dbReference type="Gene3D" id="2.70.150.10">
    <property type="entry name" value="Calcium-transporting ATPase, cytoplasmic transduction domain A"/>
    <property type="match status" value="1"/>
</dbReference>
<evidence type="ECO:0000256" key="2">
    <source>
        <dbReference type="ARBA" id="ARBA00006024"/>
    </source>
</evidence>
<sequence length="738" mass="80684">MPETNYIDVKGMHCAACAVRIEKAVSKIDGVNEINVNLTTEKGRVSYNKDRTSISVIINKINKIGFEAKLIMQDHTQSGLDKHKAIRILYWKFIFSSLLTFPLAWAMFAHFQVASFIKVPALFTSPLFQLALTIPIQFIIGFQFYERACKSLKSGSGNMDVLVVLSTSAAFFYSHYLTIVSFKMVNHPQSIVLYYETSAFIITFILLGKLLEAKTKMRTTDAIKNLYQLQLKTATLYVEGREFKSSVENLIPGDTIILKPGEKIPIDGQILQGTSMIDESLLTGESLPVNKIAGDIVYAGTINQNGLLKIQVTKKDSETVLSQIIRIVEEAQSSKAPIQQIADKITSVFVPVIIIIAMVTFIAWYTIFQPGNFNEALEKVIAVLIIACPCALGLATPTSVMVGSGQAAQKGILFKEGKFLELLGRCNTVILDKTGTLTKGTPQVTDIYVDHFSENAFLEIIGAVETGSEHPIAKAILSEVHRRIRILPEALHVTALPGLGIKGYVNSKKVVLASRKYIIKENIAIPFPAKQIAIDLENEGKTVMIALVDSRFAGIIAVADEVKTSSFSTVSRLKQIGLDVVMLTGDNRNSGVAVARKVGIEQLEAEVTPQEKAAIVRNYQQNGNQVVMVGDGINDAPALAVSDIGVAIGSGSDIAIESGDVTIIKGDLNRLVDAITISKKTMTNIKQNFLWAFLYNIVIIPFAMLGFMAPWLAGAAMAFSSVSVVLNSLRLKKLKFRI</sequence>
<evidence type="ECO:0000256" key="15">
    <source>
        <dbReference type="ARBA" id="ARBA00023136"/>
    </source>
</evidence>
<dbReference type="InterPro" id="IPR006121">
    <property type="entry name" value="HMA_dom"/>
</dbReference>
<evidence type="ECO:0000256" key="7">
    <source>
        <dbReference type="ARBA" id="ARBA00022723"/>
    </source>
</evidence>
<dbReference type="Gene3D" id="3.40.1110.10">
    <property type="entry name" value="Calcium-transporting ATPase, cytoplasmic domain N"/>
    <property type="match status" value="1"/>
</dbReference>
<dbReference type="GO" id="GO:0005507">
    <property type="term" value="F:copper ion binding"/>
    <property type="evidence" value="ECO:0007669"/>
    <property type="project" value="TreeGrafter"/>
</dbReference>
<feature type="transmembrane region" description="Helical" evidence="18">
    <location>
        <begin position="127"/>
        <end position="145"/>
    </location>
</feature>
<keyword evidence="4" id="KW-0813">Transport</keyword>
<dbReference type="NCBIfam" id="TIGR01511">
    <property type="entry name" value="ATPase-IB1_Cu"/>
    <property type="match status" value="1"/>
</dbReference>
<keyword evidence="6 18" id="KW-0812">Transmembrane</keyword>
<evidence type="ECO:0000256" key="14">
    <source>
        <dbReference type="ARBA" id="ARBA00023065"/>
    </source>
</evidence>
<dbReference type="Gene3D" id="3.30.70.100">
    <property type="match status" value="1"/>
</dbReference>
<dbReference type="InterPro" id="IPR027256">
    <property type="entry name" value="P-typ_ATPase_IB"/>
</dbReference>
<gene>
    <name evidence="20" type="ORF">GCM10011398_13680</name>
</gene>
<evidence type="ECO:0000256" key="16">
    <source>
        <dbReference type="ARBA" id="ARBA00049289"/>
    </source>
</evidence>
<accession>A0A917M0B4</accession>
<dbReference type="InterPro" id="IPR017969">
    <property type="entry name" value="Heavy-metal-associated_CS"/>
</dbReference>
<evidence type="ECO:0000256" key="13">
    <source>
        <dbReference type="ARBA" id="ARBA00023008"/>
    </source>
</evidence>
<dbReference type="PANTHER" id="PTHR43520:SF8">
    <property type="entry name" value="P-TYPE CU(+) TRANSPORTER"/>
    <property type="match status" value="1"/>
</dbReference>
<reference evidence="20" key="1">
    <citation type="journal article" date="2014" name="Int. J. Syst. Evol. Microbiol.">
        <title>Complete genome sequence of Corynebacterium casei LMG S-19264T (=DSM 44701T), isolated from a smear-ripened cheese.</title>
        <authorList>
            <consortium name="US DOE Joint Genome Institute (JGI-PGF)"/>
            <person name="Walter F."/>
            <person name="Albersmeier A."/>
            <person name="Kalinowski J."/>
            <person name="Ruckert C."/>
        </authorList>
    </citation>
    <scope>NUCLEOTIDE SEQUENCE</scope>
    <source>
        <strain evidence="20">CGMCC 1.12754</strain>
    </source>
</reference>
<proteinExistence type="inferred from homology"/>
<dbReference type="PROSITE" id="PS01047">
    <property type="entry name" value="HMA_1"/>
    <property type="match status" value="1"/>
</dbReference>
<dbReference type="InterPro" id="IPR023298">
    <property type="entry name" value="ATPase_P-typ_TM_dom_sf"/>
</dbReference>
<evidence type="ECO:0000256" key="12">
    <source>
        <dbReference type="ARBA" id="ARBA00022989"/>
    </source>
</evidence>
<keyword evidence="13" id="KW-0186">Copper</keyword>
<evidence type="ECO:0000256" key="11">
    <source>
        <dbReference type="ARBA" id="ARBA00022967"/>
    </source>
</evidence>
<dbReference type="CDD" id="cd02094">
    <property type="entry name" value="P-type_ATPase_Cu-like"/>
    <property type="match status" value="1"/>
</dbReference>
<dbReference type="Gene3D" id="3.40.50.1000">
    <property type="entry name" value="HAD superfamily/HAD-like"/>
    <property type="match status" value="1"/>
</dbReference>
<evidence type="ECO:0000259" key="19">
    <source>
        <dbReference type="PROSITE" id="PS50846"/>
    </source>
</evidence>
<keyword evidence="21" id="KW-1185">Reference proteome</keyword>
<feature type="transmembrane region" description="Helical" evidence="18">
    <location>
        <begin position="89"/>
        <end position="107"/>
    </location>
</feature>
<comment type="catalytic activity">
    <reaction evidence="16">
        <text>Cu(+)(in) + ATP + H2O = Cu(+)(out) + ADP + phosphate + H(+)</text>
        <dbReference type="Rhea" id="RHEA:25792"/>
        <dbReference type="ChEBI" id="CHEBI:15377"/>
        <dbReference type="ChEBI" id="CHEBI:15378"/>
        <dbReference type="ChEBI" id="CHEBI:30616"/>
        <dbReference type="ChEBI" id="CHEBI:43474"/>
        <dbReference type="ChEBI" id="CHEBI:49552"/>
        <dbReference type="ChEBI" id="CHEBI:456216"/>
        <dbReference type="EC" id="7.2.2.8"/>
    </reaction>
</comment>
<evidence type="ECO:0000256" key="6">
    <source>
        <dbReference type="ARBA" id="ARBA00022692"/>
    </source>
</evidence>
<dbReference type="RefSeq" id="WP_188454619.1">
    <property type="nucleotide sequence ID" value="NZ_BMFR01000003.1"/>
</dbReference>
<evidence type="ECO:0000256" key="3">
    <source>
        <dbReference type="ARBA" id="ARBA00012517"/>
    </source>
</evidence>
<dbReference type="GO" id="GO:0055070">
    <property type="term" value="P:copper ion homeostasis"/>
    <property type="evidence" value="ECO:0007669"/>
    <property type="project" value="TreeGrafter"/>
</dbReference>
<comment type="function">
    <text evidence="17">Involved in copper export.</text>
</comment>
<dbReference type="GO" id="GO:0043682">
    <property type="term" value="F:P-type divalent copper transporter activity"/>
    <property type="evidence" value="ECO:0007669"/>
    <property type="project" value="TreeGrafter"/>
</dbReference>
<dbReference type="InterPro" id="IPR018303">
    <property type="entry name" value="ATPase_P-typ_P_site"/>
</dbReference>
<dbReference type="InterPro" id="IPR001757">
    <property type="entry name" value="P_typ_ATPase"/>
</dbReference>
<evidence type="ECO:0000256" key="8">
    <source>
        <dbReference type="ARBA" id="ARBA00022741"/>
    </source>
</evidence>
<dbReference type="AlphaFoldDB" id="A0A917M0B4"/>
<dbReference type="PROSITE" id="PS00154">
    <property type="entry name" value="ATPASE_E1_E2"/>
    <property type="match status" value="1"/>
</dbReference>
<evidence type="ECO:0000256" key="5">
    <source>
        <dbReference type="ARBA" id="ARBA00022553"/>
    </source>
</evidence>
<keyword evidence="5" id="KW-0597">Phosphoprotein</keyword>
<keyword evidence="15 18" id="KW-0472">Membrane</keyword>
<dbReference type="InterPro" id="IPR044492">
    <property type="entry name" value="P_typ_ATPase_HD_dom"/>
</dbReference>